<accession>A0AAW1H3J8</accession>
<sequence length="474" mass="53193">MVWDELENLNTLPIISKVTTEIAGYLAAVEAQTEERKLFQFLNGLDKQYGMLRSNILMKDPLPTVDDTISLLLQEEKQLTNMGGARIQENSALMGKGEFYREKCTHCGRDNHKYDLCWEIRGYPVGHPKHKKLGFKPGFKNTQGSGYKQQQRPFQGNVRQANFKRTTAAHVKAEDEDLSAAIGAATQQLKNLLKQLPSSSFNSKNGGESDEEFGCNFAGMTNSKLQSTPCEEWIVDSGATNHMTAYLSVLENIEKVAGNPRINLPDGSFVKVTHKGNIPLDNGLILKDVLYVPEFKQNLMSVHKLTKENQCLVTFSDTHCYVQEFSDGRIKGLGTADSGLYHPKYVKRGARFSNYVADSRNNIGNNATHTENCNSVANSEHSSKSDHSCNQNSLMNTKDVGNSSLWHHRLGHAPLSKIKHLPFVTLQKKNTEICLTCPMAKLTKSPFNVRQHTTTRPFDMIHIDIWGPYKIPYK</sequence>
<comment type="caution">
    <text evidence="2">The sequence shown here is derived from an EMBL/GenBank/DDBJ whole genome shotgun (WGS) entry which is preliminary data.</text>
</comment>
<dbReference type="Proteomes" id="UP001443914">
    <property type="component" value="Unassembled WGS sequence"/>
</dbReference>
<organism evidence="2 3">
    <name type="scientific">Saponaria officinalis</name>
    <name type="common">Common soapwort</name>
    <name type="synonym">Lychnis saponaria</name>
    <dbReference type="NCBI Taxonomy" id="3572"/>
    <lineage>
        <taxon>Eukaryota</taxon>
        <taxon>Viridiplantae</taxon>
        <taxon>Streptophyta</taxon>
        <taxon>Embryophyta</taxon>
        <taxon>Tracheophyta</taxon>
        <taxon>Spermatophyta</taxon>
        <taxon>Magnoliopsida</taxon>
        <taxon>eudicotyledons</taxon>
        <taxon>Gunneridae</taxon>
        <taxon>Pentapetalae</taxon>
        <taxon>Caryophyllales</taxon>
        <taxon>Caryophyllaceae</taxon>
        <taxon>Caryophylleae</taxon>
        <taxon>Saponaria</taxon>
    </lineage>
</organism>
<gene>
    <name evidence="2" type="ORF">RND81_13G171300</name>
</gene>
<proteinExistence type="predicted"/>
<dbReference type="InterPro" id="IPR054722">
    <property type="entry name" value="PolX-like_BBD"/>
</dbReference>
<dbReference type="EMBL" id="JBDFQZ010000013">
    <property type="protein sequence ID" value="KAK9670024.1"/>
    <property type="molecule type" value="Genomic_DNA"/>
</dbReference>
<evidence type="ECO:0000259" key="1">
    <source>
        <dbReference type="Pfam" id="PF22936"/>
    </source>
</evidence>
<protein>
    <recommendedName>
        <fullName evidence="1">Retrovirus-related Pol polyprotein from transposon TNT 1-94-like beta-barrel domain-containing protein</fullName>
    </recommendedName>
</protein>
<keyword evidence="3" id="KW-1185">Reference proteome</keyword>
<name>A0AAW1H3J8_SAPOF</name>
<evidence type="ECO:0000313" key="3">
    <source>
        <dbReference type="Proteomes" id="UP001443914"/>
    </source>
</evidence>
<reference evidence="2" key="1">
    <citation type="submission" date="2024-03" db="EMBL/GenBank/DDBJ databases">
        <title>WGS assembly of Saponaria officinalis var. Norfolk2.</title>
        <authorList>
            <person name="Jenkins J."/>
            <person name="Shu S."/>
            <person name="Grimwood J."/>
            <person name="Barry K."/>
            <person name="Goodstein D."/>
            <person name="Schmutz J."/>
            <person name="Leebens-Mack J."/>
            <person name="Osbourn A."/>
        </authorList>
    </citation>
    <scope>NUCLEOTIDE SEQUENCE [LARGE SCALE GENOMIC DNA]</scope>
    <source>
        <strain evidence="2">JIC</strain>
    </source>
</reference>
<evidence type="ECO:0000313" key="2">
    <source>
        <dbReference type="EMBL" id="KAK9670024.1"/>
    </source>
</evidence>
<dbReference type="Pfam" id="PF22936">
    <property type="entry name" value="Pol_BBD"/>
    <property type="match status" value="1"/>
</dbReference>
<dbReference type="PANTHER" id="PTHR34222:SF97">
    <property type="entry name" value="CATALYTIC REGION, PUTATIVE-RELATED"/>
    <property type="match status" value="1"/>
</dbReference>
<dbReference type="AlphaFoldDB" id="A0AAW1H3J8"/>
<feature type="domain" description="Retrovirus-related Pol polyprotein from transposon TNT 1-94-like beta-barrel" evidence="1">
    <location>
        <begin position="233"/>
        <end position="308"/>
    </location>
</feature>
<dbReference type="PANTHER" id="PTHR34222">
    <property type="entry name" value="GAG_PRE-INTEGRS DOMAIN-CONTAINING PROTEIN"/>
    <property type="match status" value="1"/>
</dbReference>